<gene>
    <name evidence="1" type="ORF">S01H1_54359</name>
</gene>
<comment type="caution">
    <text evidence="1">The sequence shown here is derived from an EMBL/GenBank/DDBJ whole genome shotgun (WGS) entry which is preliminary data.</text>
</comment>
<protein>
    <submittedName>
        <fullName evidence="1">Uncharacterized protein</fullName>
    </submittedName>
</protein>
<accession>X0VEJ7</accession>
<reference evidence="1" key="1">
    <citation type="journal article" date="2014" name="Front. Microbiol.">
        <title>High frequency of phylogenetically diverse reductive dehalogenase-homologous genes in deep subseafloor sedimentary metagenomes.</title>
        <authorList>
            <person name="Kawai M."/>
            <person name="Futagami T."/>
            <person name="Toyoda A."/>
            <person name="Takaki Y."/>
            <person name="Nishi S."/>
            <person name="Hori S."/>
            <person name="Arai W."/>
            <person name="Tsubouchi T."/>
            <person name="Morono Y."/>
            <person name="Uchiyama I."/>
            <person name="Ito T."/>
            <person name="Fujiyama A."/>
            <person name="Inagaki F."/>
            <person name="Takami H."/>
        </authorList>
    </citation>
    <scope>NUCLEOTIDE SEQUENCE</scope>
    <source>
        <strain evidence="1">Expedition CK06-06</strain>
    </source>
</reference>
<dbReference type="EMBL" id="BARS01035267">
    <property type="protein sequence ID" value="GAG16634.1"/>
    <property type="molecule type" value="Genomic_DNA"/>
</dbReference>
<evidence type="ECO:0000313" key="1">
    <source>
        <dbReference type="EMBL" id="GAG16634.1"/>
    </source>
</evidence>
<name>X0VEJ7_9ZZZZ</name>
<dbReference type="AlphaFoldDB" id="X0VEJ7"/>
<proteinExistence type="predicted"/>
<sequence length="113" mass="12460">MSGVNFNDTDDTVIPRRRLANASMRRLIGDGSVSQNVGTSYERADFLTSTYTSDSNILDPDLTNQEVMIKSKHENSDVYEISATVCVNANNNRTIYLKLIHSDDGVEGVVAET</sequence>
<feature type="non-terminal residue" evidence="1">
    <location>
        <position position="113"/>
    </location>
</feature>
<organism evidence="1">
    <name type="scientific">marine sediment metagenome</name>
    <dbReference type="NCBI Taxonomy" id="412755"/>
    <lineage>
        <taxon>unclassified sequences</taxon>
        <taxon>metagenomes</taxon>
        <taxon>ecological metagenomes</taxon>
    </lineage>
</organism>